<evidence type="ECO:0000256" key="1">
    <source>
        <dbReference type="ARBA" id="ARBA00004123"/>
    </source>
</evidence>
<evidence type="ECO:0000256" key="6">
    <source>
        <dbReference type="ARBA" id="ARBA00023125"/>
    </source>
</evidence>
<keyword evidence="8" id="KW-0539">Nucleus</keyword>
<dbReference type="Proteomes" id="UP000436088">
    <property type="component" value="Unassembled WGS sequence"/>
</dbReference>
<keyword evidence="2" id="KW-0479">Metal-binding</keyword>
<dbReference type="PANTHER" id="PTHR31221">
    <property type="entry name" value="WRKY TRANSCRIPTION FACTOR PROTEIN 1-RELATED"/>
    <property type="match status" value="1"/>
</dbReference>
<feature type="region of interest" description="Disordered" evidence="10">
    <location>
        <begin position="404"/>
        <end position="423"/>
    </location>
</feature>
<keyword evidence="7" id="KW-0804">Transcription</keyword>
<name>A0A6A2WYZ2_HIBSY</name>
<proteinExistence type="inferred from homology"/>
<dbReference type="FunFam" id="2.20.25.80:FF:000003">
    <property type="entry name" value="WRKY transcription factor 57"/>
    <property type="match status" value="1"/>
</dbReference>
<comment type="similarity">
    <text evidence="9">Belongs to the WRKY group I family.</text>
</comment>
<dbReference type="AlphaFoldDB" id="A0A6A2WYZ2"/>
<feature type="region of interest" description="Disordered" evidence="10">
    <location>
        <begin position="434"/>
        <end position="488"/>
    </location>
</feature>
<reference evidence="12" key="1">
    <citation type="submission" date="2019-09" db="EMBL/GenBank/DDBJ databases">
        <title>Draft genome information of white flower Hibiscus syriacus.</title>
        <authorList>
            <person name="Kim Y.-M."/>
        </authorList>
    </citation>
    <scope>NUCLEOTIDE SEQUENCE [LARGE SCALE GENOMIC DNA]</scope>
    <source>
        <strain evidence="12">YM2019G1</strain>
    </source>
</reference>
<dbReference type="SMART" id="SM00774">
    <property type="entry name" value="WRKY"/>
    <property type="match status" value="2"/>
</dbReference>
<dbReference type="FunFam" id="2.20.25.80:FF:000006">
    <property type="entry name" value="WRKY transcription factor"/>
    <property type="match status" value="1"/>
</dbReference>
<feature type="compositionally biased region" description="Polar residues" evidence="10">
    <location>
        <begin position="435"/>
        <end position="452"/>
    </location>
</feature>
<dbReference type="EMBL" id="VEPZ02001782">
    <property type="protein sequence ID" value="KAE8654886.1"/>
    <property type="molecule type" value="Genomic_DNA"/>
</dbReference>
<evidence type="ECO:0000256" key="7">
    <source>
        <dbReference type="ARBA" id="ARBA00023163"/>
    </source>
</evidence>
<dbReference type="SUPFAM" id="SSF118290">
    <property type="entry name" value="WRKY DNA-binding domain"/>
    <property type="match status" value="2"/>
</dbReference>
<feature type="compositionally biased region" description="Polar residues" evidence="10">
    <location>
        <begin position="211"/>
        <end position="223"/>
    </location>
</feature>
<comment type="caution">
    <text evidence="12">The sequence shown here is derived from an EMBL/GenBank/DDBJ whole genome shotgun (WGS) entry which is preliminary data.</text>
</comment>
<evidence type="ECO:0000313" key="13">
    <source>
        <dbReference type="Proteomes" id="UP000436088"/>
    </source>
</evidence>
<feature type="region of interest" description="Disordered" evidence="10">
    <location>
        <begin position="62"/>
        <end position="81"/>
    </location>
</feature>
<keyword evidence="4" id="KW-0862">Zinc</keyword>
<sequence length="488" mass="53854">MVSSEHCVPDEIDKDKLQSPDAGKKALQHSDSKVPSPQSDQGGDALSIKSEKNLLSQSEKLGNAPSMMTKMTSLTPSPLPGMEARSLVVREKPSEDGYNWRKYGQKLVKGNEFIRSYYRCTHPNCLVKKQLEHSHNGKMVDIVYFGQHDHPMPLNLPLAVDFGVSVVEERPDNSSAIVVKDESLDAQTPPQIEPAGGSQPLASAVSEDVKSTSSKSNRIQNVADSDDDHLISKRRKKENRNADASPVENPASESHTVIKTLSEVDIVNDGYRWRKYGQKLVKGNPNPRSYYRCSTPGCPVKKHVERASHDAKLVITTYDGSHGHDLPPSRTVITTYEGVNVHSVSHHDKPSTKVEESQTVCLDIIVHPNFKVENKSSEKLTGESRTKSEVRDTVCVGTMDTPILRLESGSNEQQSGKLDPNKENDAVDHCIIVHGTSSSQSTLNKQPVSNSETKSENDVCIDKMVHTTPHSECDFDKQRQPNAEPVQS</sequence>
<accession>A0A6A2WYZ2</accession>
<evidence type="ECO:0000256" key="5">
    <source>
        <dbReference type="ARBA" id="ARBA00023015"/>
    </source>
</evidence>
<evidence type="ECO:0000256" key="3">
    <source>
        <dbReference type="ARBA" id="ARBA00022737"/>
    </source>
</evidence>
<dbReference type="GO" id="GO:0043565">
    <property type="term" value="F:sequence-specific DNA binding"/>
    <property type="evidence" value="ECO:0007669"/>
    <property type="project" value="InterPro"/>
</dbReference>
<gene>
    <name evidence="12" type="ORF">F3Y22_tig00117034pilonHSYRG00092</name>
</gene>
<dbReference type="OrthoDB" id="1918969at2759"/>
<protein>
    <submittedName>
        <fullName evidence="12">WRKY transcription factor 1</fullName>
    </submittedName>
</protein>
<dbReference type="GO" id="GO:0046872">
    <property type="term" value="F:metal ion binding"/>
    <property type="evidence" value="ECO:0007669"/>
    <property type="project" value="UniProtKB-KW"/>
</dbReference>
<evidence type="ECO:0000256" key="9">
    <source>
        <dbReference type="ARBA" id="ARBA00061157"/>
    </source>
</evidence>
<dbReference type="InterPro" id="IPR003657">
    <property type="entry name" value="WRKY_dom"/>
</dbReference>
<dbReference type="Pfam" id="PF03106">
    <property type="entry name" value="WRKY"/>
    <property type="match status" value="2"/>
</dbReference>
<evidence type="ECO:0000256" key="4">
    <source>
        <dbReference type="ARBA" id="ARBA00022833"/>
    </source>
</evidence>
<feature type="domain" description="WRKY" evidence="11">
    <location>
        <begin position="89"/>
        <end position="153"/>
    </location>
</feature>
<dbReference type="InterPro" id="IPR036576">
    <property type="entry name" value="WRKY_dom_sf"/>
</dbReference>
<evidence type="ECO:0000256" key="10">
    <source>
        <dbReference type="SAM" id="MobiDB-lite"/>
    </source>
</evidence>
<feature type="domain" description="WRKY" evidence="11">
    <location>
        <begin position="262"/>
        <end position="327"/>
    </location>
</feature>
<feature type="region of interest" description="Disordered" evidence="10">
    <location>
        <begin position="1"/>
        <end position="50"/>
    </location>
</feature>
<keyword evidence="3" id="KW-0677">Repeat</keyword>
<dbReference type="Gene3D" id="2.20.25.80">
    <property type="entry name" value="WRKY domain"/>
    <property type="match status" value="2"/>
</dbReference>
<dbReference type="PROSITE" id="PS50811">
    <property type="entry name" value="WRKY"/>
    <property type="match status" value="2"/>
</dbReference>
<evidence type="ECO:0000259" key="11">
    <source>
        <dbReference type="PROSITE" id="PS50811"/>
    </source>
</evidence>
<feature type="compositionally biased region" description="Basic and acidic residues" evidence="10">
    <location>
        <begin position="7"/>
        <end position="32"/>
    </location>
</feature>
<evidence type="ECO:0000313" key="12">
    <source>
        <dbReference type="EMBL" id="KAE8654886.1"/>
    </source>
</evidence>
<comment type="subcellular location">
    <subcellularLocation>
        <location evidence="1">Nucleus</location>
    </subcellularLocation>
</comment>
<organism evidence="12 13">
    <name type="scientific">Hibiscus syriacus</name>
    <name type="common">Rose of Sharon</name>
    <dbReference type="NCBI Taxonomy" id="106335"/>
    <lineage>
        <taxon>Eukaryota</taxon>
        <taxon>Viridiplantae</taxon>
        <taxon>Streptophyta</taxon>
        <taxon>Embryophyta</taxon>
        <taxon>Tracheophyta</taxon>
        <taxon>Spermatophyta</taxon>
        <taxon>Magnoliopsida</taxon>
        <taxon>eudicotyledons</taxon>
        <taxon>Gunneridae</taxon>
        <taxon>Pentapetalae</taxon>
        <taxon>rosids</taxon>
        <taxon>malvids</taxon>
        <taxon>Malvales</taxon>
        <taxon>Malvaceae</taxon>
        <taxon>Malvoideae</taxon>
        <taxon>Hibiscus</taxon>
    </lineage>
</organism>
<evidence type="ECO:0000256" key="8">
    <source>
        <dbReference type="ARBA" id="ARBA00023242"/>
    </source>
</evidence>
<evidence type="ECO:0000256" key="2">
    <source>
        <dbReference type="ARBA" id="ARBA00022723"/>
    </source>
</evidence>
<feature type="region of interest" description="Disordered" evidence="10">
    <location>
        <begin position="176"/>
        <end position="256"/>
    </location>
</feature>
<dbReference type="GO" id="GO:0003700">
    <property type="term" value="F:DNA-binding transcription factor activity"/>
    <property type="evidence" value="ECO:0007669"/>
    <property type="project" value="InterPro"/>
</dbReference>
<dbReference type="GO" id="GO:0005634">
    <property type="term" value="C:nucleus"/>
    <property type="evidence" value="ECO:0007669"/>
    <property type="project" value="UniProtKB-SubCell"/>
</dbReference>
<keyword evidence="13" id="KW-1185">Reference proteome</keyword>
<dbReference type="InterPro" id="IPR044810">
    <property type="entry name" value="WRKY_plant"/>
</dbReference>
<keyword evidence="5" id="KW-0805">Transcription regulation</keyword>
<keyword evidence="6" id="KW-0238">DNA-binding</keyword>
<dbReference type="PANTHER" id="PTHR31221:SF125">
    <property type="entry name" value="WRKY TRANSCRIPTION FACTOR 1"/>
    <property type="match status" value="1"/>
</dbReference>
<feature type="compositionally biased region" description="Basic and acidic residues" evidence="10">
    <location>
        <begin position="453"/>
        <end position="479"/>
    </location>
</feature>